<dbReference type="Gene3D" id="1.10.10.10">
    <property type="entry name" value="Winged helix-like DNA-binding domain superfamily/Winged helix DNA-binding domain"/>
    <property type="match status" value="1"/>
</dbReference>
<dbReference type="SMART" id="SM00345">
    <property type="entry name" value="HTH_GNTR"/>
    <property type="match status" value="1"/>
</dbReference>
<dbReference type="EMBL" id="JAVDYC010000001">
    <property type="protein sequence ID" value="MDR7323456.1"/>
    <property type="molecule type" value="Genomic_DNA"/>
</dbReference>
<evidence type="ECO:0000256" key="3">
    <source>
        <dbReference type="ARBA" id="ARBA00023163"/>
    </source>
</evidence>
<dbReference type="RefSeq" id="WP_310415371.1">
    <property type="nucleotide sequence ID" value="NZ_JAVDYC010000001.1"/>
</dbReference>
<keyword evidence="2" id="KW-0238">DNA-binding</keyword>
<dbReference type="PANTHER" id="PTHR44846">
    <property type="entry name" value="MANNOSYL-D-GLYCERATE TRANSPORT/METABOLISM SYSTEM REPRESSOR MNGR-RELATED"/>
    <property type="match status" value="1"/>
</dbReference>
<keyword evidence="6" id="KW-1185">Reference proteome</keyword>
<dbReference type="SMART" id="SM00866">
    <property type="entry name" value="UTRA"/>
    <property type="match status" value="1"/>
</dbReference>
<dbReference type="GO" id="GO:0003700">
    <property type="term" value="F:DNA-binding transcription factor activity"/>
    <property type="evidence" value="ECO:0007669"/>
    <property type="project" value="InterPro"/>
</dbReference>
<dbReference type="InterPro" id="IPR036390">
    <property type="entry name" value="WH_DNA-bd_sf"/>
</dbReference>
<dbReference type="CDD" id="cd07377">
    <property type="entry name" value="WHTH_GntR"/>
    <property type="match status" value="1"/>
</dbReference>
<comment type="caution">
    <text evidence="5">The sequence shown here is derived from an EMBL/GenBank/DDBJ whole genome shotgun (WGS) entry which is preliminary data.</text>
</comment>
<dbReference type="PRINTS" id="PR00035">
    <property type="entry name" value="HTHGNTR"/>
</dbReference>
<dbReference type="InterPro" id="IPR036388">
    <property type="entry name" value="WH-like_DNA-bd_sf"/>
</dbReference>
<protein>
    <submittedName>
        <fullName evidence="5">GntR family transcriptional regulator</fullName>
    </submittedName>
</protein>
<evidence type="ECO:0000313" key="5">
    <source>
        <dbReference type="EMBL" id="MDR7323456.1"/>
    </source>
</evidence>
<accession>A0AAE4CRX5</accession>
<dbReference type="InterPro" id="IPR028978">
    <property type="entry name" value="Chorismate_lyase_/UTRA_dom_sf"/>
</dbReference>
<evidence type="ECO:0000259" key="4">
    <source>
        <dbReference type="PROSITE" id="PS50949"/>
    </source>
</evidence>
<dbReference type="InterPro" id="IPR050679">
    <property type="entry name" value="Bact_HTH_transcr_reg"/>
</dbReference>
<dbReference type="GO" id="GO:0045892">
    <property type="term" value="P:negative regulation of DNA-templated transcription"/>
    <property type="evidence" value="ECO:0007669"/>
    <property type="project" value="TreeGrafter"/>
</dbReference>
<dbReference type="PANTHER" id="PTHR44846:SF17">
    <property type="entry name" value="GNTR-FAMILY TRANSCRIPTIONAL REGULATOR"/>
    <property type="match status" value="1"/>
</dbReference>
<evidence type="ECO:0000256" key="1">
    <source>
        <dbReference type="ARBA" id="ARBA00023015"/>
    </source>
</evidence>
<dbReference type="Pfam" id="PF00392">
    <property type="entry name" value="GntR"/>
    <property type="match status" value="1"/>
</dbReference>
<gene>
    <name evidence="5" type="ORF">J2S44_003706</name>
</gene>
<evidence type="ECO:0000313" key="6">
    <source>
        <dbReference type="Proteomes" id="UP001183629"/>
    </source>
</evidence>
<name>A0AAE4CRX5_9ACTN</name>
<evidence type="ECO:0000256" key="2">
    <source>
        <dbReference type="ARBA" id="ARBA00023125"/>
    </source>
</evidence>
<dbReference type="AlphaFoldDB" id="A0AAE4CRX5"/>
<sequence length="242" mass="26476">MSAYEVPTPKYLRVLNTIRERIESDKYPPGTSLPSENTLAKEFGVARPTVLKALGILRQDGWIESQQGKGHFVRGRPSAAGVSPQYAREALYLDETVSTSVLHVGPVLAPPRIAASLHIPDDTPVYVRHRITVSEFGPVDMVSTYVPVDVAVGTDIIKPAPIAGSLLDHINRVRGIRGDYVIERLTARRITEHEAGMLEVPYDESVISTVITVYQSSGEAVLSSQLVMPGSRHEIDDAYPLP</sequence>
<keyword evidence="3" id="KW-0804">Transcription</keyword>
<dbReference type="SUPFAM" id="SSF46785">
    <property type="entry name" value="Winged helix' DNA-binding domain"/>
    <property type="match status" value="1"/>
</dbReference>
<dbReference type="InterPro" id="IPR000524">
    <property type="entry name" value="Tscrpt_reg_HTH_GntR"/>
</dbReference>
<dbReference type="Gene3D" id="3.40.1410.10">
    <property type="entry name" value="Chorismate lyase-like"/>
    <property type="match status" value="1"/>
</dbReference>
<keyword evidence="1" id="KW-0805">Transcription regulation</keyword>
<organism evidence="5 6">
    <name type="scientific">Catenuloplanes niger</name>
    <dbReference type="NCBI Taxonomy" id="587534"/>
    <lineage>
        <taxon>Bacteria</taxon>
        <taxon>Bacillati</taxon>
        <taxon>Actinomycetota</taxon>
        <taxon>Actinomycetes</taxon>
        <taxon>Micromonosporales</taxon>
        <taxon>Micromonosporaceae</taxon>
        <taxon>Catenuloplanes</taxon>
    </lineage>
</organism>
<dbReference type="GO" id="GO:0003677">
    <property type="term" value="F:DNA binding"/>
    <property type="evidence" value="ECO:0007669"/>
    <property type="project" value="UniProtKB-KW"/>
</dbReference>
<dbReference type="InterPro" id="IPR011663">
    <property type="entry name" value="UTRA"/>
</dbReference>
<reference evidence="5 6" key="1">
    <citation type="submission" date="2023-07" db="EMBL/GenBank/DDBJ databases">
        <title>Sequencing the genomes of 1000 actinobacteria strains.</title>
        <authorList>
            <person name="Klenk H.-P."/>
        </authorList>
    </citation>
    <scope>NUCLEOTIDE SEQUENCE [LARGE SCALE GENOMIC DNA]</scope>
    <source>
        <strain evidence="5 6">DSM 44711</strain>
    </source>
</reference>
<dbReference type="Proteomes" id="UP001183629">
    <property type="component" value="Unassembled WGS sequence"/>
</dbReference>
<proteinExistence type="predicted"/>
<feature type="domain" description="HTH gntR-type" evidence="4">
    <location>
        <begin position="8"/>
        <end position="76"/>
    </location>
</feature>
<dbReference type="PROSITE" id="PS50949">
    <property type="entry name" value="HTH_GNTR"/>
    <property type="match status" value="1"/>
</dbReference>
<dbReference type="Pfam" id="PF07702">
    <property type="entry name" value="UTRA"/>
    <property type="match status" value="1"/>
</dbReference>
<dbReference type="SUPFAM" id="SSF64288">
    <property type="entry name" value="Chorismate lyase-like"/>
    <property type="match status" value="1"/>
</dbReference>